<evidence type="ECO:0000313" key="4">
    <source>
        <dbReference type="EMBL" id="TFJ87042.1"/>
    </source>
</evidence>
<reference evidence="4 5" key="1">
    <citation type="submission" date="2019-01" db="EMBL/GenBank/DDBJ databases">
        <title>Nuclear Genome Assembly of the Microalgal Biofuel strain Nannochloropsis salina CCMP1776.</title>
        <authorList>
            <person name="Hovde B."/>
        </authorList>
    </citation>
    <scope>NUCLEOTIDE SEQUENCE [LARGE SCALE GENOMIC DNA]</scope>
    <source>
        <strain evidence="4 5">CCMP1776</strain>
    </source>
</reference>
<dbReference type="SUPFAM" id="SSF51735">
    <property type="entry name" value="NAD(P)-binding Rossmann-fold domains"/>
    <property type="match status" value="1"/>
</dbReference>
<comment type="caution">
    <text evidence="4">The sequence shown here is derived from an EMBL/GenBank/DDBJ whole genome shotgun (WGS) entry which is preliminary data.</text>
</comment>
<feature type="domain" description="NAD-dependent epimerase/dehydratase" evidence="3">
    <location>
        <begin position="10"/>
        <end position="258"/>
    </location>
</feature>
<proteinExistence type="predicted"/>
<dbReference type="PANTHER" id="PTHR43103">
    <property type="entry name" value="NUCLEOSIDE-DIPHOSPHATE-SUGAR EPIMERASE"/>
    <property type="match status" value="1"/>
</dbReference>
<evidence type="ECO:0000256" key="2">
    <source>
        <dbReference type="ARBA" id="ARBA00023277"/>
    </source>
</evidence>
<protein>
    <recommendedName>
        <fullName evidence="3">NAD-dependent epimerase/dehydratase domain-containing protein</fullName>
    </recommendedName>
</protein>
<dbReference type="Pfam" id="PF01370">
    <property type="entry name" value="Epimerase"/>
    <property type="match status" value="1"/>
</dbReference>
<keyword evidence="5" id="KW-1185">Reference proteome</keyword>
<dbReference type="AlphaFoldDB" id="A0A4D9D647"/>
<evidence type="ECO:0000313" key="5">
    <source>
        <dbReference type="Proteomes" id="UP000355283"/>
    </source>
</evidence>
<name>A0A4D9D647_9STRA</name>
<gene>
    <name evidence="4" type="ORF">NSK_001376</name>
</gene>
<evidence type="ECO:0000256" key="1">
    <source>
        <dbReference type="ARBA" id="ARBA00022857"/>
    </source>
</evidence>
<dbReference type="PANTHER" id="PTHR43103:SF3">
    <property type="entry name" value="ADP-L-GLYCERO-D-MANNO-HEPTOSE-6-EPIMERASE"/>
    <property type="match status" value="1"/>
</dbReference>
<dbReference type="OrthoDB" id="16464at2759"/>
<evidence type="ECO:0000259" key="3">
    <source>
        <dbReference type="Pfam" id="PF01370"/>
    </source>
</evidence>
<keyword evidence="2" id="KW-0119">Carbohydrate metabolism</keyword>
<dbReference type="InterPro" id="IPR001509">
    <property type="entry name" value="Epimerase_deHydtase"/>
</dbReference>
<dbReference type="Gene3D" id="3.90.25.10">
    <property type="entry name" value="UDP-galactose 4-epimerase, domain 1"/>
    <property type="match status" value="1"/>
</dbReference>
<dbReference type="EMBL" id="SDOX01000006">
    <property type="protein sequence ID" value="TFJ87042.1"/>
    <property type="molecule type" value="Genomic_DNA"/>
</dbReference>
<dbReference type="InterPro" id="IPR036291">
    <property type="entry name" value="NAD(P)-bd_dom_sf"/>
</dbReference>
<organism evidence="4 5">
    <name type="scientific">Nannochloropsis salina CCMP1776</name>
    <dbReference type="NCBI Taxonomy" id="1027361"/>
    <lineage>
        <taxon>Eukaryota</taxon>
        <taxon>Sar</taxon>
        <taxon>Stramenopiles</taxon>
        <taxon>Ochrophyta</taxon>
        <taxon>Eustigmatophyceae</taxon>
        <taxon>Eustigmatales</taxon>
        <taxon>Monodopsidaceae</taxon>
        <taxon>Microchloropsis</taxon>
        <taxon>Microchloropsis salina</taxon>
    </lineage>
</organism>
<dbReference type="Gene3D" id="3.40.50.720">
    <property type="entry name" value="NAD(P)-binding Rossmann-like Domain"/>
    <property type="match status" value="1"/>
</dbReference>
<sequence length="366" mass="39860">MVSALPSVKVLVTGGGGFLGRYLCQTLLRRKRLNGRALDSIAILDTGADTHVPCDTKVQVFPHGPTNQASSAIRVENYRGDITDRKLVEKAMQPGSEGGHVTIFHLASVMSGEGEEEFDKCVAVNLDGTQNLLEKARALHASGRVGEKPVRFVFPSSFAAFGPHPEVSDETKLTPQSTYGMTKAVGELMVNDYTRKGWVDGRTGRLPTVIVRPGNKNGASTGCFSAVVRELLMGHDYVIPYDPRQTHPVISTRRTIKGLLALAEVEGESLGGDRSVNLPALQTTMEELLFHTRQIAQGRGIPMGEVSVKIDPWVSGIVGRFPQVMRSPRAESLGLPRDGSVEAVIEDYVDEFLDDEMKDDYPLFSI</sequence>
<accession>A0A4D9D647</accession>
<keyword evidence="1" id="KW-0521">NADP</keyword>
<dbReference type="Proteomes" id="UP000355283">
    <property type="component" value="Unassembled WGS sequence"/>
</dbReference>